<evidence type="ECO:0000313" key="1">
    <source>
        <dbReference type="EMBL" id="ORA04397.1"/>
    </source>
</evidence>
<gene>
    <name evidence="1" type="ORF">BST17_13995</name>
</gene>
<organism evidence="1 2">
    <name type="scientific">Mycolicibacterium bacteremicum</name>
    <name type="common">Mycobacterium bacteremicum</name>
    <dbReference type="NCBI Taxonomy" id="564198"/>
    <lineage>
        <taxon>Bacteria</taxon>
        <taxon>Bacillati</taxon>
        <taxon>Actinomycetota</taxon>
        <taxon>Actinomycetes</taxon>
        <taxon>Mycobacteriales</taxon>
        <taxon>Mycobacteriaceae</taxon>
        <taxon>Mycolicibacterium</taxon>
    </lineage>
</organism>
<dbReference type="AlphaFoldDB" id="A0A1W9YWN4"/>
<keyword evidence="2" id="KW-1185">Reference proteome</keyword>
<dbReference type="RefSeq" id="WP_083058978.1">
    <property type="nucleotide sequence ID" value="NZ_JACKVM010000008.1"/>
</dbReference>
<accession>A0A1W9YWN4</accession>
<evidence type="ECO:0000313" key="2">
    <source>
        <dbReference type="Proteomes" id="UP000192366"/>
    </source>
</evidence>
<dbReference type="STRING" id="564198.BST17_13995"/>
<evidence type="ECO:0008006" key="3">
    <source>
        <dbReference type="Google" id="ProtNLM"/>
    </source>
</evidence>
<proteinExistence type="predicted"/>
<protein>
    <recommendedName>
        <fullName evidence="3">Muconolactone isomerase domain-containing protein</fullName>
    </recommendedName>
</protein>
<dbReference type="EMBL" id="MVHJ01000010">
    <property type="protein sequence ID" value="ORA04397.1"/>
    <property type="molecule type" value="Genomic_DNA"/>
</dbReference>
<reference evidence="1 2" key="1">
    <citation type="submission" date="2017-02" db="EMBL/GenBank/DDBJ databases">
        <title>The new phylogeny of genus Mycobacterium.</title>
        <authorList>
            <person name="Tortoli E."/>
            <person name="Trovato A."/>
            <person name="Cirillo D.M."/>
        </authorList>
    </citation>
    <scope>NUCLEOTIDE SEQUENCE [LARGE SCALE GENOMIC DNA]</scope>
    <source>
        <strain evidence="1 2">DSM 45578</strain>
    </source>
</reference>
<comment type="caution">
    <text evidence="1">The sequence shown here is derived from an EMBL/GenBank/DDBJ whole genome shotgun (WGS) entry which is preliminary data.</text>
</comment>
<dbReference type="OrthoDB" id="4774245at2"/>
<dbReference type="Gene3D" id="3.30.70.1060">
    <property type="entry name" value="Dimeric alpha+beta barrel"/>
    <property type="match status" value="1"/>
</dbReference>
<sequence length="84" mass="8910">MNFLITAGMLKSDGIEAYRADEDRALAELRAEGVISAAYRRCDGGGVIGIAHGTDLASVQANLARLPFVTHGFIAFTFAEVVPL</sequence>
<name>A0A1W9YWN4_MYCBA</name>
<dbReference type="Proteomes" id="UP000192366">
    <property type="component" value="Unassembled WGS sequence"/>
</dbReference>